<protein>
    <submittedName>
        <fullName evidence="1">DUF2255 family protein</fullName>
    </submittedName>
</protein>
<accession>A0A848L3Q1</accession>
<comment type="caution">
    <text evidence="1">The sequence shown here is derived from an EMBL/GenBank/DDBJ whole genome shotgun (WGS) entry which is preliminary data.</text>
</comment>
<dbReference type="Proteomes" id="UP000550729">
    <property type="component" value="Unassembled WGS sequence"/>
</dbReference>
<evidence type="ECO:0000313" key="2">
    <source>
        <dbReference type="Proteomes" id="UP000550729"/>
    </source>
</evidence>
<gene>
    <name evidence="1" type="ORF">HH308_18515</name>
</gene>
<evidence type="ECO:0000313" key="1">
    <source>
        <dbReference type="EMBL" id="NMO03211.1"/>
    </source>
</evidence>
<dbReference type="AlphaFoldDB" id="A0A848L3Q1"/>
<dbReference type="EMBL" id="JABBNB010000020">
    <property type="protein sequence ID" value="NMO03211.1"/>
    <property type="molecule type" value="Genomic_DNA"/>
</dbReference>
<keyword evidence="2" id="KW-1185">Reference proteome</keyword>
<proteinExistence type="predicted"/>
<sequence length="117" mass="12302">MHTWPPDELAILADSEALTLRTGADHKSGVDVGMVLVDGELYVRGFHGTGTHWYQEALTDGVGRIAVGTLARDVTLQAGPGPLAEIDAAYLAKYGKAAAIVENAQARAATLHILPVN</sequence>
<dbReference type="Pfam" id="PF10012">
    <property type="entry name" value="DUF2255"/>
    <property type="match status" value="1"/>
</dbReference>
<organism evidence="1 2">
    <name type="scientific">Gordonia asplenii</name>
    <dbReference type="NCBI Taxonomy" id="2725283"/>
    <lineage>
        <taxon>Bacteria</taxon>
        <taxon>Bacillati</taxon>
        <taxon>Actinomycetota</taxon>
        <taxon>Actinomycetes</taxon>
        <taxon>Mycobacteriales</taxon>
        <taxon>Gordoniaceae</taxon>
        <taxon>Gordonia</taxon>
    </lineage>
</organism>
<dbReference type="RefSeq" id="WP_170195704.1">
    <property type="nucleotide sequence ID" value="NZ_JABBNB010000020.1"/>
</dbReference>
<reference evidence="1 2" key="1">
    <citation type="submission" date="2020-04" db="EMBL/GenBank/DDBJ databases">
        <title>Gordonia sp. nov. TBRC 11910.</title>
        <authorList>
            <person name="Suriyachadkun C."/>
        </authorList>
    </citation>
    <scope>NUCLEOTIDE SEQUENCE [LARGE SCALE GENOMIC DNA]</scope>
    <source>
        <strain evidence="1 2">TBRC 11910</strain>
    </source>
</reference>
<name>A0A848L3Q1_9ACTN</name>
<dbReference type="InterPro" id="IPR016888">
    <property type="entry name" value="UCP028498"/>
</dbReference>